<keyword evidence="4" id="KW-1185">Reference proteome</keyword>
<dbReference type="Gene3D" id="3.40.50.10140">
    <property type="entry name" value="Toll/interleukin-1 receptor homology (TIR) domain"/>
    <property type="match status" value="1"/>
</dbReference>
<dbReference type="EMBL" id="CM026430">
    <property type="protein sequence ID" value="KAG0562237.1"/>
    <property type="molecule type" value="Genomic_DNA"/>
</dbReference>
<sequence>MKRPRESEAHGRPNDIPESSRVRDVQHRSDGGMDDPILECKHRIFLSHSGAQKNFVEILCEALENHGRFPFFDRRHSSLPKGESFPERILTAARQCQMGVVVVSEEYFMSKWPMIELDAFVQTWLKQEEQQLETKLKILPLFYKLSLVEFENEERRAAWYSKWEDLAKEDKRINISSWKDSLRQLKRFNGIEYHHNMSLMAYRDEIKDSICNEVPADVKRDDSHVQGGAKLCQVIQEAISGIQPSEQYGVRVVGVYGVGGMGKTTLCKILCNKFCEKSHVKSSHVELGSKSSTELLKGVLKDLTNNDHDFGNGLIEDKCWDFLKATCKQKIFLAIDNAWPDLKSREEAKKYLKLGKEVHKESVVIVTSRALETLTSLGVSEEDCFAMPSLKKEDAEKLFLYHATSGNRVLNKNDKQAIKKCIDLCYFRKGRSNDGHYLPLALKALGLQLGNRFGKRPSEWVKALEEVKDFNPLEDEENPVFGILRTSFDSLKSTEQDLFMDLVIFTPRHSKVDEEAGLSFGLMDWLAVVHNQSLLEIGNRVQRLKERGLVEDVDMGGQQVYMHDLYREFANLEASGKLKDLDFKKRKWAYYENSYTTECLKMMPSRGRWQNLTRFGIGQEEDRFGIEEEKPRRLEIERIKWSYLSDVVVLKVCCDLHQRDLDLNLKGLGCLKSLDLENVCPLDIRDGLQNLEHLVYFKCFLSHDAFLEKLPASLEVLLLEGSYGLSLGSGVFDLCSNLAKLEVTGCRAGNLDFRNCSSLQRLQLKGLHQNYHPDSESVVSELSLDGLQDLRKLTVFCWKRVDYIQEAAIVYNVHDKVHSYEMKCQLPGSLQVLEIDENVKCLRSDVFARCTKLSQLNLTSCHATSLNLRNCKALQTVKLEKVERLHTLSGLSSSAATLKRLEVNGCDNLDRIPGLHQLVGLRDLHLRNLCVNRNLRLSDLVCLTNLEELHLDGTDVELREKDVCVLASLPRLNPVGVAVGEFESYPSFSVDVKRRKVLRRVGREYWERDSWRNWEKWQEVDLGELPISCGTVEVLDTKFPFGTGQDY</sequence>
<evidence type="ECO:0000313" key="4">
    <source>
        <dbReference type="Proteomes" id="UP000822688"/>
    </source>
</evidence>
<feature type="compositionally biased region" description="Basic and acidic residues" evidence="1">
    <location>
        <begin position="1"/>
        <end position="31"/>
    </location>
</feature>
<gene>
    <name evidence="3" type="ORF">KC19_9G129000</name>
</gene>
<dbReference type="GO" id="GO:0007165">
    <property type="term" value="P:signal transduction"/>
    <property type="evidence" value="ECO:0007669"/>
    <property type="project" value="InterPro"/>
</dbReference>
<comment type="caution">
    <text evidence="3">The sequence shown here is derived from an EMBL/GenBank/DDBJ whole genome shotgun (WGS) entry which is preliminary data.</text>
</comment>
<dbReference type="Pfam" id="PF13676">
    <property type="entry name" value="TIR_2"/>
    <property type="match status" value="1"/>
</dbReference>
<dbReference type="InterPro" id="IPR027417">
    <property type="entry name" value="P-loop_NTPase"/>
</dbReference>
<name>A0A8T0GUJ8_CERPU</name>
<dbReference type="InterPro" id="IPR000157">
    <property type="entry name" value="TIR_dom"/>
</dbReference>
<dbReference type="GO" id="GO:0043531">
    <property type="term" value="F:ADP binding"/>
    <property type="evidence" value="ECO:0007669"/>
    <property type="project" value="InterPro"/>
</dbReference>
<dbReference type="SMART" id="SM00255">
    <property type="entry name" value="TIR"/>
    <property type="match status" value="1"/>
</dbReference>
<accession>A0A8T0GUJ8</accession>
<dbReference type="InterPro" id="IPR032675">
    <property type="entry name" value="LRR_dom_sf"/>
</dbReference>
<protein>
    <recommendedName>
        <fullName evidence="2">TIR domain-containing protein</fullName>
    </recommendedName>
</protein>
<dbReference type="SUPFAM" id="SSF52058">
    <property type="entry name" value="L domain-like"/>
    <property type="match status" value="1"/>
</dbReference>
<proteinExistence type="predicted"/>
<dbReference type="Gene3D" id="3.40.50.300">
    <property type="entry name" value="P-loop containing nucleotide triphosphate hydrolases"/>
    <property type="match status" value="1"/>
</dbReference>
<dbReference type="PRINTS" id="PR00364">
    <property type="entry name" value="DISEASERSIST"/>
</dbReference>
<dbReference type="PROSITE" id="PS50104">
    <property type="entry name" value="TIR"/>
    <property type="match status" value="1"/>
</dbReference>
<dbReference type="Gene3D" id="3.80.10.10">
    <property type="entry name" value="Ribonuclease Inhibitor"/>
    <property type="match status" value="2"/>
</dbReference>
<feature type="domain" description="TIR" evidence="2">
    <location>
        <begin position="40"/>
        <end position="214"/>
    </location>
</feature>
<dbReference type="Pfam" id="PF00931">
    <property type="entry name" value="NB-ARC"/>
    <property type="match status" value="1"/>
</dbReference>
<dbReference type="Proteomes" id="UP000822688">
    <property type="component" value="Chromosome 9"/>
</dbReference>
<evidence type="ECO:0000256" key="1">
    <source>
        <dbReference type="SAM" id="MobiDB-lite"/>
    </source>
</evidence>
<evidence type="ECO:0000259" key="2">
    <source>
        <dbReference type="PROSITE" id="PS50104"/>
    </source>
</evidence>
<dbReference type="PANTHER" id="PTHR11017">
    <property type="entry name" value="LEUCINE-RICH REPEAT-CONTAINING PROTEIN"/>
    <property type="match status" value="1"/>
</dbReference>
<reference evidence="3" key="1">
    <citation type="submission" date="2020-06" db="EMBL/GenBank/DDBJ databases">
        <title>WGS assembly of Ceratodon purpureus strain R40.</title>
        <authorList>
            <person name="Carey S.B."/>
            <person name="Jenkins J."/>
            <person name="Shu S."/>
            <person name="Lovell J.T."/>
            <person name="Sreedasyam A."/>
            <person name="Maumus F."/>
            <person name="Tiley G.P."/>
            <person name="Fernandez-Pozo N."/>
            <person name="Barry K."/>
            <person name="Chen C."/>
            <person name="Wang M."/>
            <person name="Lipzen A."/>
            <person name="Daum C."/>
            <person name="Saski C.A."/>
            <person name="Payton A.C."/>
            <person name="Mcbreen J.C."/>
            <person name="Conrad R.E."/>
            <person name="Kollar L.M."/>
            <person name="Olsson S."/>
            <person name="Huttunen S."/>
            <person name="Landis J.B."/>
            <person name="Wickett N.J."/>
            <person name="Johnson M.G."/>
            <person name="Rensing S.A."/>
            <person name="Grimwood J."/>
            <person name="Schmutz J."/>
            <person name="Mcdaniel S.F."/>
        </authorList>
    </citation>
    <scope>NUCLEOTIDE SEQUENCE</scope>
    <source>
        <strain evidence="3">R40</strain>
    </source>
</reference>
<dbReference type="PANTHER" id="PTHR11017:SF579">
    <property type="entry name" value="TIR DOMAIN-CONTAINING PROTEIN"/>
    <property type="match status" value="1"/>
</dbReference>
<dbReference type="SUPFAM" id="SSF52200">
    <property type="entry name" value="Toll/Interleukin receptor TIR domain"/>
    <property type="match status" value="1"/>
</dbReference>
<dbReference type="InterPro" id="IPR035897">
    <property type="entry name" value="Toll_tir_struct_dom_sf"/>
</dbReference>
<dbReference type="GO" id="GO:0006952">
    <property type="term" value="P:defense response"/>
    <property type="evidence" value="ECO:0007669"/>
    <property type="project" value="InterPro"/>
</dbReference>
<feature type="region of interest" description="Disordered" evidence="1">
    <location>
        <begin position="1"/>
        <end position="33"/>
    </location>
</feature>
<dbReference type="InterPro" id="IPR002182">
    <property type="entry name" value="NB-ARC"/>
</dbReference>
<evidence type="ECO:0000313" key="3">
    <source>
        <dbReference type="EMBL" id="KAG0562237.1"/>
    </source>
</evidence>
<dbReference type="AlphaFoldDB" id="A0A8T0GUJ8"/>
<dbReference type="InterPro" id="IPR044974">
    <property type="entry name" value="Disease_R_plants"/>
</dbReference>
<organism evidence="3 4">
    <name type="scientific">Ceratodon purpureus</name>
    <name type="common">Fire moss</name>
    <name type="synonym">Dicranum purpureum</name>
    <dbReference type="NCBI Taxonomy" id="3225"/>
    <lineage>
        <taxon>Eukaryota</taxon>
        <taxon>Viridiplantae</taxon>
        <taxon>Streptophyta</taxon>
        <taxon>Embryophyta</taxon>
        <taxon>Bryophyta</taxon>
        <taxon>Bryophytina</taxon>
        <taxon>Bryopsida</taxon>
        <taxon>Dicranidae</taxon>
        <taxon>Pseudoditrichales</taxon>
        <taxon>Ditrichaceae</taxon>
        <taxon>Ceratodon</taxon>
    </lineage>
</organism>
<dbReference type="SUPFAM" id="SSF52540">
    <property type="entry name" value="P-loop containing nucleoside triphosphate hydrolases"/>
    <property type="match status" value="1"/>
</dbReference>